<dbReference type="EMBL" id="QKYN01000110">
    <property type="protein sequence ID" value="RAG82689.1"/>
    <property type="molecule type" value="Genomic_DNA"/>
</dbReference>
<dbReference type="InterPro" id="IPR023365">
    <property type="entry name" value="Sortase_dom-sf"/>
</dbReference>
<dbReference type="InterPro" id="IPR042001">
    <property type="entry name" value="Sortase_F"/>
</dbReference>
<dbReference type="NCBIfam" id="NF033748">
    <property type="entry name" value="class_F_sortase"/>
    <property type="match status" value="1"/>
</dbReference>
<dbReference type="RefSeq" id="WP_111505066.1">
    <property type="nucleotide sequence ID" value="NZ_QKYN01000110.1"/>
</dbReference>
<evidence type="ECO:0000313" key="4">
    <source>
        <dbReference type="Proteomes" id="UP000248889"/>
    </source>
</evidence>
<dbReference type="CDD" id="cd05829">
    <property type="entry name" value="Sortase_F"/>
    <property type="match status" value="1"/>
</dbReference>
<reference evidence="3 4" key="1">
    <citation type="submission" date="2018-06" db="EMBL/GenBank/DDBJ databases">
        <title>Streptacidiphilus pinicola sp. nov., isolated from pine grove soil.</title>
        <authorList>
            <person name="Roh S.G."/>
            <person name="Park S."/>
            <person name="Kim M.-K."/>
            <person name="Yun B.-R."/>
            <person name="Park J."/>
            <person name="Kim M.J."/>
            <person name="Kim Y.S."/>
            <person name="Kim S.B."/>
        </authorList>
    </citation>
    <scope>NUCLEOTIDE SEQUENCE [LARGE SCALE GENOMIC DNA]</scope>
    <source>
        <strain evidence="3 4">MMS16-CNU450</strain>
    </source>
</reference>
<organism evidence="3 4">
    <name type="scientific">Streptacidiphilus pinicola</name>
    <dbReference type="NCBI Taxonomy" id="2219663"/>
    <lineage>
        <taxon>Bacteria</taxon>
        <taxon>Bacillati</taxon>
        <taxon>Actinomycetota</taxon>
        <taxon>Actinomycetes</taxon>
        <taxon>Kitasatosporales</taxon>
        <taxon>Streptomycetaceae</taxon>
        <taxon>Streptacidiphilus</taxon>
    </lineage>
</organism>
<dbReference type="GO" id="GO:0016787">
    <property type="term" value="F:hydrolase activity"/>
    <property type="evidence" value="ECO:0007669"/>
    <property type="project" value="UniProtKB-KW"/>
</dbReference>
<feature type="compositionally biased region" description="Low complexity" evidence="2">
    <location>
        <begin position="32"/>
        <end position="50"/>
    </location>
</feature>
<dbReference type="OrthoDB" id="525039at2"/>
<dbReference type="Pfam" id="PF04203">
    <property type="entry name" value="Sortase"/>
    <property type="match status" value="1"/>
</dbReference>
<protein>
    <submittedName>
        <fullName evidence="3">Class F sortase</fullName>
    </submittedName>
</protein>
<dbReference type="SUPFAM" id="SSF63817">
    <property type="entry name" value="Sortase"/>
    <property type="match status" value="1"/>
</dbReference>
<proteinExistence type="predicted"/>
<comment type="caution">
    <text evidence="3">The sequence shown here is derived from an EMBL/GenBank/DDBJ whole genome shotgun (WGS) entry which is preliminary data.</text>
</comment>
<evidence type="ECO:0000256" key="1">
    <source>
        <dbReference type="ARBA" id="ARBA00022801"/>
    </source>
</evidence>
<evidence type="ECO:0000256" key="2">
    <source>
        <dbReference type="SAM" id="MobiDB-lite"/>
    </source>
</evidence>
<dbReference type="AlphaFoldDB" id="A0A2X0K543"/>
<keyword evidence="1" id="KW-0378">Hydrolase</keyword>
<name>A0A2X0K543_9ACTN</name>
<dbReference type="Proteomes" id="UP000248889">
    <property type="component" value="Unassembled WGS sequence"/>
</dbReference>
<dbReference type="InterPro" id="IPR005754">
    <property type="entry name" value="Sortase"/>
</dbReference>
<dbReference type="Gene3D" id="2.40.260.10">
    <property type="entry name" value="Sortase"/>
    <property type="match status" value="1"/>
</dbReference>
<accession>A0A2X0K543</accession>
<keyword evidence="4" id="KW-1185">Reference proteome</keyword>
<sequence length="209" mass="21471">MVIASIAAVVLIGAALVVHGWPRYSPPPQPTAAQGLASGPPSASPSGAATPLPPATPTRVRIPVIGVNAPLTGLSLLANGHLDAPPEADRNLAGWYQAGITPGESGTAVIAGHVDNTQGPAVFYNLGALKKGWTIDVDRADHTTAVFTIDAVQAYAASSFPTQQVYGQTADPELRLITCGAGFDKSRQEYLGNVVVFAHLTGSTRSKSV</sequence>
<gene>
    <name evidence="3" type="ORF">DN069_26500</name>
</gene>
<feature type="region of interest" description="Disordered" evidence="2">
    <location>
        <begin position="28"/>
        <end position="55"/>
    </location>
</feature>
<evidence type="ECO:0000313" key="3">
    <source>
        <dbReference type="EMBL" id="RAG82689.1"/>
    </source>
</evidence>